<accession>A0A1E7EWM3</accession>
<proteinExistence type="predicted"/>
<organism evidence="1 2">
    <name type="scientific">Fragilariopsis cylindrus CCMP1102</name>
    <dbReference type="NCBI Taxonomy" id="635003"/>
    <lineage>
        <taxon>Eukaryota</taxon>
        <taxon>Sar</taxon>
        <taxon>Stramenopiles</taxon>
        <taxon>Ochrophyta</taxon>
        <taxon>Bacillariophyta</taxon>
        <taxon>Bacillariophyceae</taxon>
        <taxon>Bacillariophycidae</taxon>
        <taxon>Bacillariales</taxon>
        <taxon>Bacillariaceae</taxon>
        <taxon>Fragilariopsis</taxon>
    </lineage>
</organism>
<sequence length="65" mass="7610">MGKPKSQKVEEELVLNKKDNKKVLKLQSQIPYHEGRSNKEEVEKIRNQVEAIWEKARAAHELSLQ</sequence>
<dbReference type="Proteomes" id="UP000095751">
    <property type="component" value="Unassembled WGS sequence"/>
</dbReference>
<dbReference type="KEGG" id="fcy:FRACYDRAFT_277277"/>
<dbReference type="EMBL" id="KV784374">
    <property type="protein sequence ID" value="OEU09933.1"/>
    <property type="molecule type" value="Genomic_DNA"/>
</dbReference>
<gene>
    <name evidence="1" type="ORF">FRACYDRAFT_277277</name>
</gene>
<evidence type="ECO:0000313" key="2">
    <source>
        <dbReference type="Proteomes" id="UP000095751"/>
    </source>
</evidence>
<reference evidence="1 2" key="1">
    <citation type="submission" date="2016-09" db="EMBL/GenBank/DDBJ databases">
        <title>Extensive genetic diversity and differential bi-allelic expression allows diatom success in the polar Southern Ocean.</title>
        <authorList>
            <consortium name="DOE Joint Genome Institute"/>
            <person name="Mock T."/>
            <person name="Otillar R.P."/>
            <person name="Strauss J."/>
            <person name="Dupont C."/>
            <person name="Frickenhaus S."/>
            <person name="Maumus F."/>
            <person name="Mcmullan M."/>
            <person name="Sanges R."/>
            <person name="Schmutz J."/>
            <person name="Toseland A."/>
            <person name="Valas R."/>
            <person name="Veluchamy A."/>
            <person name="Ward B.J."/>
            <person name="Allen A."/>
            <person name="Barry K."/>
            <person name="Falciatore A."/>
            <person name="Ferrante M."/>
            <person name="Fortunato A.E."/>
            <person name="Gloeckner G."/>
            <person name="Gruber A."/>
            <person name="Hipkin R."/>
            <person name="Janech M."/>
            <person name="Kroth P."/>
            <person name="Leese F."/>
            <person name="Lindquist E."/>
            <person name="Lyon B.R."/>
            <person name="Martin J."/>
            <person name="Mayer C."/>
            <person name="Parker M."/>
            <person name="Quesneville H."/>
            <person name="Raymond J."/>
            <person name="Uhlig C."/>
            <person name="Valentin K.U."/>
            <person name="Worden A.Z."/>
            <person name="Armbrust E.V."/>
            <person name="Bowler C."/>
            <person name="Green B."/>
            <person name="Moulton V."/>
            <person name="Van Oosterhout C."/>
            <person name="Grigoriev I."/>
        </authorList>
    </citation>
    <scope>NUCLEOTIDE SEQUENCE [LARGE SCALE GENOMIC DNA]</scope>
    <source>
        <strain evidence="1 2">CCMP1102</strain>
    </source>
</reference>
<keyword evidence="2" id="KW-1185">Reference proteome</keyword>
<evidence type="ECO:0000313" key="1">
    <source>
        <dbReference type="EMBL" id="OEU09933.1"/>
    </source>
</evidence>
<dbReference type="InParanoid" id="A0A1E7EWM3"/>
<protein>
    <submittedName>
        <fullName evidence="1">Uncharacterized protein</fullName>
    </submittedName>
</protein>
<dbReference type="OrthoDB" id="50458at2759"/>
<name>A0A1E7EWM3_9STRA</name>
<dbReference type="AlphaFoldDB" id="A0A1E7EWM3"/>